<evidence type="ECO:0000313" key="2">
    <source>
        <dbReference type="EMBL" id="CAI2361423.1"/>
    </source>
</evidence>
<dbReference type="AlphaFoldDB" id="A0AAD1X398"/>
<feature type="compositionally biased region" description="Basic residues" evidence="1">
    <location>
        <begin position="209"/>
        <end position="220"/>
    </location>
</feature>
<name>A0AAD1X398_EUPCR</name>
<reference evidence="2" key="1">
    <citation type="submission" date="2023-07" db="EMBL/GenBank/DDBJ databases">
        <authorList>
            <consortium name="AG Swart"/>
            <person name="Singh M."/>
            <person name="Singh A."/>
            <person name="Seah K."/>
            <person name="Emmerich C."/>
        </authorList>
    </citation>
    <scope>NUCLEOTIDE SEQUENCE</scope>
    <source>
        <strain evidence="2">DP1</strain>
    </source>
</reference>
<feature type="region of interest" description="Disordered" evidence="1">
    <location>
        <begin position="475"/>
        <end position="503"/>
    </location>
</feature>
<feature type="region of interest" description="Disordered" evidence="1">
    <location>
        <begin position="404"/>
        <end position="425"/>
    </location>
</feature>
<comment type="caution">
    <text evidence="2">The sequence shown here is derived from an EMBL/GenBank/DDBJ whole genome shotgun (WGS) entry which is preliminary data.</text>
</comment>
<feature type="compositionally biased region" description="Polar residues" evidence="1">
    <location>
        <begin position="567"/>
        <end position="576"/>
    </location>
</feature>
<protein>
    <submittedName>
        <fullName evidence="2">Uncharacterized protein</fullName>
    </submittedName>
</protein>
<dbReference type="EMBL" id="CAMPGE010002614">
    <property type="protein sequence ID" value="CAI2361423.1"/>
    <property type="molecule type" value="Genomic_DNA"/>
</dbReference>
<feature type="compositionally biased region" description="Basic and acidic residues" evidence="1">
    <location>
        <begin position="239"/>
        <end position="267"/>
    </location>
</feature>
<accession>A0AAD1X398</accession>
<feature type="region of interest" description="Disordered" evidence="1">
    <location>
        <begin position="180"/>
        <end position="267"/>
    </location>
</feature>
<evidence type="ECO:0000313" key="3">
    <source>
        <dbReference type="Proteomes" id="UP001295684"/>
    </source>
</evidence>
<organism evidence="2 3">
    <name type="scientific">Euplotes crassus</name>
    <dbReference type="NCBI Taxonomy" id="5936"/>
    <lineage>
        <taxon>Eukaryota</taxon>
        <taxon>Sar</taxon>
        <taxon>Alveolata</taxon>
        <taxon>Ciliophora</taxon>
        <taxon>Intramacronucleata</taxon>
        <taxon>Spirotrichea</taxon>
        <taxon>Hypotrichia</taxon>
        <taxon>Euplotida</taxon>
        <taxon>Euplotidae</taxon>
        <taxon>Moneuplotes</taxon>
    </lineage>
</organism>
<feature type="compositionally biased region" description="Polar residues" evidence="1">
    <location>
        <begin position="187"/>
        <end position="197"/>
    </location>
</feature>
<evidence type="ECO:0000256" key="1">
    <source>
        <dbReference type="SAM" id="MobiDB-lite"/>
    </source>
</evidence>
<keyword evidence="3" id="KW-1185">Reference proteome</keyword>
<feature type="compositionally biased region" description="Basic and acidic residues" evidence="1">
    <location>
        <begin position="404"/>
        <end position="416"/>
    </location>
</feature>
<feature type="compositionally biased region" description="Basic and acidic residues" evidence="1">
    <location>
        <begin position="579"/>
        <end position="597"/>
    </location>
</feature>
<sequence>MDPIKLDDENRDLLEQLHEQNKIVKFDWENRWLKGEEYFYILANMENYSKNLGIEKFGVKKHPENIYIEPINGLLYFVKGNSIGSEFGFPRLGIKKRYKWKKMNFTTDLPKRDPLVSYIVASAVKCEKFFPGSSKDGPCYRMHAVILKKRKTPVYPGCHVNPKCYSYILCHVRKVKFRKGAGDEQSEAVNNEVGTENNNHEETKVSKTGNKRGRPRKNPISHKDENPPQKAKRGRKPKKLYDIIPEEHKEIDSHEFSDNPIDHEQESSPIRVVERNMKLQDSHTFSFDSLANLTKQNDNYNTNNLPFYPRKQSLNNPFDKFCADIPSSMNLLNEPGRSRRVSSAYSPYNIPGNFPSSIVSPSPIRGNYMADFKSGNFTMRKMSTNQNGEDEAQKQINDIISKSFKDWNNKPGRKETEDIDFSGQDNPILNLLTNGGNNGNEQKSSPFNVASGSILSPDYKPRSLSINSCGWSLPPHTQLQRKNQKSGWDLSKRLDSPGFGNNDTKRKIDNSIIAVSSFGKLGLSKSAMPRKNTMLEPPKTHNMTSSPLTFPTPSAAFKPFKKRSYSVADSSSQNIPESDELKKRDMKAERKMEEGVQYKKQSLPL</sequence>
<dbReference type="Proteomes" id="UP001295684">
    <property type="component" value="Unassembled WGS sequence"/>
</dbReference>
<proteinExistence type="predicted"/>
<feature type="region of interest" description="Disordered" evidence="1">
    <location>
        <begin position="535"/>
        <end position="605"/>
    </location>
</feature>
<feature type="compositionally biased region" description="Polar residues" evidence="1">
    <location>
        <begin position="541"/>
        <end position="552"/>
    </location>
</feature>
<gene>
    <name evidence="2" type="ORF">ECRASSUSDP1_LOCUS2734</name>
</gene>